<sequence>MNEELLRSMELPSAIRNFAVGNDLVSVSAFKETFNELFEQKVYTVNEIAYCKLFADPLLRYAATWAAKEAVYKALKQVDHTLLSFKKIEIIRNKIGGTPIVKVHHQPKKPVQISLSISHDGDYAWAIAIVELL</sequence>
<dbReference type="GO" id="GO:0000287">
    <property type="term" value="F:magnesium ion binding"/>
    <property type="evidence" value="ECO:0007669"/>
    <property type="project" value="UniProtKB-UniRule"/>
</dbReference>
<comment type="catalytic activity">
    <reaction evidence="8">
        <text>apo-[ACP] + CoA = holo-[ACP] + adenosine 3',5'-bisphosphate + H(+)</text>
        <dbReference type="Rhea" id="RHEA:12068"/>
        <dbReference type="Rhea" id="RHEA-COMP:9685"/>
        <dbReference type="Rhea" id="RHEA-COMP:9690"/>
        <dbReference type="ChEBI" id="CHEBI:15378"/>
        <dbReference type="ChEBI" id="CHEBI:29999"/>
        <dbReference type="ChEBI" id="CHEBI:57287"/>
        <dbReference type="ChEBI" id="CHEBI:58343"/>
        <dbReference type="ChEBI" id="CHEBI:64479"/>
        <dbReference type="EC" id="2.7.8.7"/>
    </reaction>
</comment>
<evidence type="ECO:0000256" key="8">
    <source>
        <dbReference type="HAMAP-Rule" id="MF_00101"/>
    </source>
</evidence>
<evidence type="ECO:0000256" key="7">
    <source>
        <dbReference type="ARBA" id="ARBA00023160"/>
    </source>
</evidence>
<keyword evidence="5 8" id="KW-0460">Magnesium</keyword>
<name>A0A1I2W920_9SPHI</name>
<keyword evidence="8" id="KW-0963">Cytoplasm</keyword>
<evidence type="ECO:0000256" key="6">
    <source>
        <dbReference type="ARBA" id="ARBA00023098"/>
    </source>
</evidence>
<evidence type="ECO:0000259" key="9">
    <source>
        <dbReference type="Pfam" id="PF01648"/>
    </source>
</evidence>
<dbReference type="InterPro" id="IPR002582">
    <property type="entry name" value="ACPS"/>
</dbReference>
<evidence type="ECO:0000256" key="3">
    <source>
        <dbReference type="ARBA" id="ARBA00022723"/>
    </source>
</evidence>
<dbReference type="STRING" id="414048.SAMN04489864_103444"/>
<dbReference type="InterPro" id="IPR004568">
    <property type="entry name" value="Ppantetheine-prot_Trfase_dom"/>
</dbReference>
<keyword evidence="11" id="KW-1185">Reference proteome</keyword>
<dbReference type="InterPro" id="IPR037143">
    <property type="entry name" value="4-PPantetheinyl_Trfase_dom_sf"/>
</dbReference>
<dbReference type="OrthoDB" id="517356at2"/>
<feature type="binding site" evidence="8">
    <location>
        <position position="69"/>
    </location>
    <ligand>
        <name>Mg(2+)</name>
        <dbReference type="ChEBI" id="CHEBI:18420"/>
    </ligand>
</feature>
<evidence type="ECO:0000313" key="10">
    <source>
        <dbReference type="EMBL" id="SFG96011.1"/>
    </source>
</evidence>
<comment type="cofactor">
    <cofactor evidence="8">
        <name>Mg(2+)</name>
        <dbReference type="ChEBI" id="CHEBI:18420"/>
    </cofactor>
</comment>
<dbReference type="GO" id="GO:0006633">
    <property type="term" value="P:fatty acid biosynthetic process"/>
    <property type="evidence" value="ECO:0007669"/>
    <property type="project" value="UniProtKB-UniRule"/>
</dbReference>
<keyword evidence="6 8" id="KW-0443">Lipid metabolism</keyword>
<dbReference type="EC" id="2.7.8.7" evidence="8"/>
<proteinExistence type="inferred from homology"/>
<dbReference type="Gene3D" id="3.90.470.20">
    <property type="entry name" value="4'-phosphopantetheinyl transferase domain"/>
    <property type="match status" value="1"/>
</dbReference>
<feature type="binding site" evidence="8">
    <location>
        <position position="23"/>
    </location>
    <ligand>
        <name>Mg(2+)</name>
        <dbReference type="ChEBI" id="CHEBI:18420"/>
    </ligand>
</feature>
<dbReference type="EMBL" id="FOPP01000003">
    <property type="protein sequence ID" value="SFG96011.1"/>
    <property type="molecule type" value="Genomic_DNA"/>
</dbReference>
<dbReference type="SUPFAM" id="SSF56214">
    <property type="entry name" value="4'-phosphopantetheinyl transferase"/>
    <property type="match status" value="1"/>
</dbReference>
<accession>A0A1I2W920</accession>
<gene>
    <name evidence="8" type="primary">acpS</name>
    <name evidence="10" type="ORF">SAMN04489864_103444</name>
</gene>
<dbReference type="Pfam" id="PF01648">
    <property type="entry name" value="ACPS"/>
    <property type="match status" value="1"/>
</dbReference>
<feature type="domain" description="4'-phosphopantetheinyl transferase" evidence="9">
    <location>
        <begin position="19"/>
        <end position="128"/>
    </location>
</feature>
<evidence type="ECO:0000313" key="11">
    <source>
        <dbReference type="Proteomes" id="UP000199666"/>
    </source>
</evidence>
<evidence type="ECO:0000256" key="2">
    <source>
        <dbReference type="ARBA" id="ARBA00022679"/>
    </source>
</evidence>
<dbReference type="Proteomes" id="UP000199666">
    <property type="component" value="Unassembled WGS sequence"/>
</dbReference>
<keyword evidence="2 8" id="KW-0808">Transferase</keyword>
<keyword evidence="4 8" id="KW-0276">Fatty acid metabolism</keyword>
<keyword evidence="1 8" id="KW-0444">Lipid biosynthesis</keyword>
<reference evidence="10 11" key="1">
    <citation type="submission" date="2016-10" db="EMBL/GenBank/DDBJ databases">
        <authorList>
            <person name="de Groot N.N."/>
        </authorList>
    </citation>
    <scope>NUCLEOTIDE SEQUENCE [LARGE SCALE GENOMIC DNA]</scope>
    <source>
        <strain evidence="10 11">DSM 18684</strain>
    </source>
</reference>
<dbReference type="GO" id="GO:0008897">
    <property type="term" value="F:holo-[acyl-carrier-protein] synthase activity"/>
    <property type="evidence" value="ECO:0007669"/>
    <property type="project" value="UniProtKB-UniRule"/>
</dbReference>
<evidence type="ECO:0000256" key="4">
    <source>
        <dbReference type="ARBA" id="ARBA00022832"/>
    </source>
</evidence>
<comment type="subcellular location">
    <subcellularLocation>
        <location evidence="8">Cytoplasm</location>
    </subcellularLocation>
</comment>
<evidence type="ECO:0000256" key="1">
    <source>
        <dbReference type="ARBA" id="ARBA00022516"/>
    </source>
</evidence>
<dbReference type="AlphaFoldDB" id="A0A1I2W920"/>
<dbReference type="InterPro" id="IPR008278">
    <property type="entry name" value="4-PPantetheinyl_Trfase_dom"/>
</dbReference>
<protein>
    <recommendedName>
        <fullName evidence="8">Holo-[acyl-carrier-protein] synthase</fullName>
        <shortName evidence="8">Holo-ACP synthase</shortName>
        <ecNumber evidence="8">2.7.8.7</ecNumber>
    </recommendedName>
    <alternativeName>
        <fullName evidence="8">4'-phosphopantetheinyl transferase AcpS</fullName>
    </alternativeName>
</protein>
<comment type="similarity">
    <text evidence="8">Belongs to the P-Pant transferase superfamily. AcpS family.</text>
</comment>
<keyword evidence="7 8" id="KW-0275">Fatty acid biosynthesis</keyword>
<keyword evidence="3 8" id="KW-0479">Metal-binding</keyword>
<dbReference type="GO" id="GO:0005737">
    <property type="term" value="C:cytoplasm"/>
    <property type="evidence" value="ECO:0007669"/>
    <property type="project" value="UniProtKB-SubCell"/>
</dbReference>
<comment type="function">
    <text evidence="8">Transfers the 4'-phosphopantetheine moiety from coenzyme A to a Ser of acyl-carrier-protein.</text>
</comment>
<dbReference type="NCBIfam" id="TIGR00556">
    <property type="entry name" value="pantethn_trn"/>
    <property type="match status" value="1"/>
</dbReference>
<evidence type="ECO:0000256" key="5">
    <source>
        <dbReference type="ARBA" id="ARBA00022842"/>
    </source>
</evidence>
<organism evidence="10 11">
    <name type="scientific">Pedobacter insulae</name>
    <dbReference type="NCBI Taxonomy" id="414048"/>
    <lineage>
        <taxon>Bacteria</taxon>
        <taxon>Pseudomonadati</taxon>
        <taxon>Bacteroidota</taxon>
        <taxon>Sphingobacteriia</taxon>
        <taxon>Sphingobacteriales</taxon>
        <taxon>Sphingobacteriaceae</taxon>
        <taxon>Pedobacter</taxon>
    </lineage>
</organism>
<dbReference type="HAMAP" id="MF_00101">
    <property type="entry name" value="AcpS"/>
    <property type="match status" value="1"/>
</dbReference>